<reference evidence="1" key="1">
    <citation type="submission" date="2021-06" db="EMBL/GenBank/DDBJ databases">
        <authorList>
            <person name="Kallberg Y."/>
            <person name="Tangrot J."/>
            <person name="Rosling A."/>
        </authorList>
    </citation>
    <scope>NUCLEOTIDE SEQUENCE</scope>
    <source>
        <strain evidence="1">MA461A</strain>
    </source>
</reference>
<comment type="caution">
    <text evidence="1">The sequence shown here is derived from an EMBL/GenBank/DDBJ whole genome shotgun (WGS) entry which is preliminary data.</text>
</comment>
<gene>
    <name evidence="1" type="ORF">RPERSI_LOCUS21729</name>
</gene>
<keyword evidence="2" id="KW-1185">Reference proteome</keyword>
<evidence type="ECO:0000313" key="2">
    <source>
        <dbReference type="Proteomes" id="UP000789920"/>
    </source>
</evidence>
<dbReference type="EMBL" id="CAJVQC010064338">
    <property type="protein sequence ID" value="CAG8804476.1"/>
    <property type="molecule type" value="Genomic_DNA"/>
</dbReference>
<organism evidence="1 2">
    <name type="scientific">Racocetra persica</name>
    <dbReference type="NCBI Taxonomy" id="160502"/>
    <lineage>
        <taxon>Eukaryota</taxon>
        <taxon>Fungi</taxon>
        <taxon>Fungi incertae sedis</taxon>
        <taxon>Mucoromycota</taxon>
        <taxon>Glomeromycotina</taxon>
        <taxon>Glomeromycetes</taxon>
        <taxon>Diversisporales</taxon>
        <taxon>Gigasporaceae</taxon>
        <taxon>Racocetra</taxon>
    </lineage>
</organism>
<proteinExistence type="predicted"/>
<protein>
    <submittedName>
        <fullName evidence="1">35003_t:CDS:1</fullName>
    </submittedName>
</protein>
<name>A0ACA9RRT3_9GLOM</name>
<accession>A0ACA9RRT3</accession>
<dbReference type="Proteomes" id="UP000789920">
    <property type="component" value="Unassembled WGS sequence"/>
</dbReference>
<evidence type="ECO:0000313" key="1">
    <source>
        <dbReference type="EMBL" id="CAG8804476.1"/>
    </source>
</evidence>
<feature type="non-terminal residue" evidence="1">
    <location>
        <position position="122"/>
    </location>
</feature>
<sequence>ALKEKVEEKYLEMLEKAKEIALNTEIYNKNIEYNIKKATKTLSQEASLSDNKNVKITQLTEAFENLKLYYVMECLSNKLEKVKKIVNELTKMSRTSTCKEDRKRKKSIVEDCLRIEINSDHE</sequence>
<feature type="non-terminal residue" evidence="1">
    <location>
        <position position="1"/>
    </location>
</feature>